<dbReference type="CDD" id="cd01392">
    <property type="entry name" value="HTH_LacI"/>
    <property type="match status" value="1"/>
</dbReference>
<dbReference type="Gene3D" id="1.10.260.40">
    <property type="entry name" value="lambda repressor-like DNA-binding domains"/>
    <property type="match status" value="1"/>
</dbReference>
<dbReference type="PROSITE" id="PS50932">
    <property type="entry name" value="HTH_LACI_2"/>
    <property type="match status" value="1"/>
</dbReference>
<dbReference type="GO" id="GO:0003677">
    <property type="term" value="F:DNA binding"/>
    <property type="evidence" value="ECO:0007669"/>
    <property type="project" value="UniProtKB-KW"/>
</dbReference>
<dbReference type="SUPFAM" id="SSF53822">
    <property type="entry name" value="Periplasmic binding protein-like I"/>
    <property type="match status" value="1"/>
</dbReference>
<dbReference type="InterPro" id="IPR046335">
    <property type="entry name" value="LacI/GalR-like_sensor"/>
</dbReference>
<evidence type="ECO:0000256" key="1">
    <source>
        <dbReference type="ARBA" id="ARBA00023015"/>
    </source>
</evidence>
<keyword evidence="2 5" id="KW-0238">DNA-binding</keyword>
<feature type="domain" description="HTH lacI-type" evidence="4">
    <location>
        <begin position="2"/>
        <end position="56"/>
    </location>
</feature>
<proteinExistence type="predicted"/>
<evidence type="ECO:0000256" key="3">
    <source>
        <dbReference type="ARBA" id="ARBA00023163"/>
    </source>
</evidence>
<comment type="caution">
    <text evidence="5">The sequence shown here is derived from an EMBL/GenBank/DDBJ whole genome shotgun (WGS) entry which is preliminary data.</text>
</comment>
<gene>
    <name evidence="5" type="ORF">ITX44_05645</name>
</gene>
<dbReference type="SUPFAM" id="SSF47413">
    <property type="entry name" value="lambda repressor-like DNA-binding domains"/>
    <property type="match status" value="1"/>
</dbReference>
<evidence type="ECO:0000313" key="6">
    <source>
        <dbReference type="Proteomes" id="UP000749040"/>
    </source>
</evidence>
<keyword evidence="3" id="KW-0804">Transcription</keyword>
<accession>A0ABS2TL18</accession>
<reference evidence="5 6" key="1">
    <citation type="submission" date="2021-01" db="EMBL/GenBank/DDBJ databases">
        <title>Streptomyces acididurans sp. nov., isolated from a peat swamp forest soil.</title>
        <authorList>
            <person name="Chantavorakit T."/>
            <person name="Duangmal K."/>
        </authorList>
    </citation>
    <scope>NUCLEOTIDE SEQUENCE [LARGE SCALE GENOMIC DNA]</scope>
    <source>
        <strain evidence="5 6">KK5PA1</strain>
    </source>
</reference>
<evidence type="ECO:0000259" key="4">
    <source>
        <dbReference type="PROSITE" id="PS50932"/>
    </source>
</evidence>
<dbReference type="PANTHER" id="PTHR30146:SF153">
    <property type="entry name" value="LACTOSE OPERON REPRESSOR"/>
    <property type="match status" value="1"/>
</dbReference>
<evidence type="ECO:0000256" key="2">
    <source>
        <dbReference type="ARBA" id="ARBA00023125"/>
    </source>
</evidence>
<organism evidence="5 6">
    <name type="scientific">Actinacidiphila acididurans</name>
    <dbReference type="NCBI Taxonomy" id="2784346"/>
    <lineage>
        <taxon>Bacteria</taxon>
        <taxon>Bacillati</taxon>
        <taxon>Actinomycetota</taxon>
        <taxon>Actinomycetes</taxon>
        <taxon>Kitasatosporales</taxon>
        <taxon>Streptomycetaceae</taxon>
        <taxon>Actinacidiphila</taxon>
    </lineage>
</organism>
<sequence>MVTMKDVASRAGVAQSTVSYVLTGSRRISERTRLAVEEAIAELGYHPSVSARTLRSARTQVLALALPRGGDGYRPTDGRFAIEVCDAARAHGYDVLMLTEREGVPGLRRMAGGGQADGAILMAVAVDDPRVAVLRELGLPFALLGTERAPGGRGADGAEDFSGAAPFADLDWAAAVELALTAAAGAGHTGLAYLPCAAEEVAGRKGYAVRGLAGAGAAAERLAGSTRVRLLEPPAPDALYEELLALLGDPRRPTALAVQHVVGVPTVLAAAEACGLRVPEDLCVLPIGMLPGDTAGRPLPRIELPVTEMTTAVTELVVAAIAAHGAGEDPGAVGHRLIRPALLDAQLLHAG</sequence>
<dbReference type="InterPro" id="IPR010982">
    <property type="entry name" value="Lambda_DNA-bd_dom_sf"/>
</dbReference>
<dbReference type="SMART" id="SM00354">
    <property type="entry name" value="HTH_LACI"/>
    <property type="match status" value="1"/>
</dbReference>
<dbReference type="Pfam" id="PF13377">
    <property type="entry name" value="Peripla_BP_3"/>
    <property type="match status" value="1"/>
</dbReference>
<dbReference type="Proteomes" id="UP000749040">
    <property type="component" value="Unassembled WGS sequence"/>
</dbReference>
<dbReference type="InterPro" id="IPR000843">
    <property type="entry name" value="HTH_LacI"/>
</dbReference>
<keyword evidence="6" id="KW-1185">Reference proteome</keyword>
<protein>
    <submittedName>
        <fullName evidence="5">LacI family DNA-binding transcriptional regulator</fullName>
    </submittedName>
</protein>
<dbReference type="PANTHER" id="PTHR30146">
    <property type="entry name" value="LACI-RELATED TRANSCRIPTIONAL REPRESSOR"/>
    <property type="match status" value="1"/>
</dbReference>
<evidence type="ECO:0000313" key="5">
    <source>
        <dbReference type="EMBL" id="MBM9504028.1"/>
    </source>
</evidence>
<name>A0ABS2TL18_9ACTN</name>
<keyword evidence="1" id="KW-0805">Transcription regulation</keyword>
<dbReference type="Pfam" id="PF00356">
    <property type="entry name" value="LacI"/>
    <property type="match status" value="1"/>
</dbReference>
<dbReference type="Gene3D" id="3.40.50.2300">
    <property type="match status" value="2"/>
</dbReference>
<dbReference type="RefSeq" id="WP_205355924.1">
    <property type="nucleotide sequence ID" value="NZ_JADKYB010000003.1"/>
</dbReference>
<dbReference type="InterPro" id="IPR028082">
    <property type="entry name" value="Peripla_BP_I"/>
</dbReference>
<dbReference type="EMBL" id="JADKYB010000003">
    <property type="protein sequence ID" value="MBM9504028.1"/>
    <property type="molecule type" value="Genomic_DNA"/>
</dbReference>